<dbReference type="EMBL" id="AM905950">
    <property type="protein sequence ID" value="CAP20231.1"/>
    <property type="molecule type" value="Genomic_DNA"/>
</dbReference>
<evidence type="ECO:0000313" key="1">
    <source>
        <dbReference type="EMBL" id="CAP20231.1"/>
    </source>
</evidence>
<geneLocation type="plasmid" evidence="1">
    <name>pYE854</name>
</geneLocation>
<organism evidence="1">
    <name type="scientific">Yersinia enterocolitica</name>
    <dbReference type="NCBI Taxonomy" id="630"/>
    <lineage>
        <taxon>Bacteria</taxon>
        <taxon>Pseudomonadati</taxon>
        <taxon>Pseudomonadota</taxon>
        <taxon>Gammaproteobacteria</taxon>
        <taxon>Enterobacterales</taxon>
        <taxon>Yersiniaceae</taxon>
        <taxon>Yersinia</taxon>
    </lineage>
</organism>
<dbReference type="AlphaFoldDB" id="B0RKY3"/>
<proteinExistence type="predicted"/>
<keyword evidence="1" id="KW-0614">Plasmid</keyword>
<accession>B0RKY3</accession>
<reference evidence="1" key="1">
    <citation type="journal article" date="2008" name="J. Bacteriol.">
        <title>Genetic and functional properties of the self-transmissible Yersinia enterocolitica plasmid pYE854, which mobilizes the virulence plasmid pYV.</title>
        <authorList>
            <person name="Hammerl J.A."/>
            <person name="Klein I."/>
            <person name="Lanka E."/>
            <person name="Appel B."/>
            <person name="Hertwig S."/>
        </authorList>
    </citation>
    <scope>NUCLEOTIDE SEQUENCE [LARGE SCALE GENOMIC DNA]</scope>
    <source>
        <strain evidence="1">29854</strain>
        <plasmid evidence="1">pYE854</plasmid>
    </source>
</reference>
<sequence length="93" mass="10770">MMLNSMWLHSMANEQHLPSRELYRKKLPDTPATKKALIQWPPMKQTANCLTLWTVKIIEQGLKPVLTIIWRLTKIMLKGCIRLALLMKNSSIA</sequence>
<protein>
    <submittedName>
        <fullName evidence="1">Uncharacterized protein</fullName>
    </submittedName>
</protein>
<name>B0RKY3_YEREN</name>